<keyword evidence="4" id="KW-0472">Membrane</keyword>
<keyword evidence="2" id="KW-0808">Transferase</keyword>
<dbReference type="CDD" id="cd07989">
    <property type="entry name" value="LPLAT_AGPAT-like"/>
    <property type="match status" value="1"/>
</dbReference>
<sequence length="236" mass="26605">MMSQLKQTLTSIKWGKVLFFLLIVKPVVLIALGLNLVNRKGLPKNGPAILAANHTSHLDTLVLMSLYPLSQLHRVRPVAAADYFLKNKWVAWFSINCLDIIPIERDGKVAREELFKGCFDALENQQIIVFFPEGTRSLTEEREFKLKRGIHCLIQRYPDTKVIPIILHGLGKALPKGEALLVPFNCDVIVGDEMTHGDDVNEYLANLTAQYESLLTQCITNGKMVKSEEDQQTPDH</sequence>
<feature type="domain" description="Phospholipid/glycerol acyltransferase" evidence="5">
    <location>
        <begin position="48"/>
        <end position="170"/>
    </location>
</feature>
<organism evidence="6 7">
    <name type="scientific">Oceanisphaera ostreae</name>
    <dbReference type="NCBI Taxonomy" id="914151"/>
    <lineage>
        <taxon>Bacteria</taxon>
        <taxon>Pseudomonadati</taxon>
        <taxon>Pseudomonadota</taxon>
        <taxon>Gammaproteobacteria</taxon>
        <taxon>Aeromonadales</taxon>
        <taxon>Aeromonadaceae</taxon>
        <taxon>Oceanisphaera</taxon>
    </lineage>
</organism>
<dbReference type="GO" id="GO:0016746">
    <property type="term" value="F:acyltransferase activity"/>
    <property type="evidence" value="ECO:0007669"/>
    <property type="project" value="UniProtKB-KW"/>
</dbReference>
<dbReference type="Pfam" id="PF01553">
    <property type="entry name" value="Acyltransferase"/>
    <property type="match status" value="1"/>
</dbReference>
<dbReference type="EMBL" id="JBHTJS010000038">
    <property type="protein sequence ID" value="MFD1008624.1"/>
    <property type="molecule type" value="Genomic_DNA"/>
</dbReference>
<evidence type="ECO:0000256" key="2">
    <source>
        <dbReference type="ARBA" id="ARBA00022679"/>
    </source>
</evidence>
<gene>
    <name evidence="6" type="ORF">ACFQ1C_10715</name>
</gene>
<protein>
    <submittedName>
        <fullName evidence="6">Lysophospholipid acyltransferase family protein</fullName>
    </submittedName>
</protein>
<proteinExistence type="predicted"/>
<dbReference type="InterPro" id="IPR002123">
    <property type="entry name" value="Plipid/glycerol_acylTrfase"/>
</dbReference>
<evidence type="ECO:0000256" key="3">
    <source>
        <dbReference type="ARBA" id="ARBA00023315"/>
    </source>
</evidence>
<feature type="transmembrane region" description="Helical" evidence="4">
    <location>
        <begin position="17"/>
        <end position="37"/>
    </location>
</feature>
<dbReference type="SMART" id="SM00563">
    <property type="entry name" value="PlsC"/>
    <property type="match status" value="1"/>
</dbReference>
<evidence type="ECO:0000256" key="1">
    <source>
        <dbReference type="ARBA" id="ARBA00005189"/>
    </source>
</evidence>
<evidence type="ECO:0000313" key="7">
    <source>
        <dbReference type="Proteomes" id="UP001597048"/>
    </source>
</evidence>
<keyword evidence="4" id="KW-0812">Transmembrane</keyword>
<dbReference type="Proteomes" id="UP001597048">
    <property type="component" value="Unassembled WGS sequence"/>
</dbReference>
<evidence type="ECO:0000259" key="5">
    <source>
        <dbReference type="SMART" id="SM00563"/>
    </source>
</evidence>
<comment type="pathway">
    <text evidence="1">Lipid metabolism.</text>
</comment>
<reference evidence="7" key="1">
    <citation type="journal article" date="2019" name="Int. J. Syst. Evol. Microbiol.">
        <title>The Global Catalogue of Microorganisms (GCM) 10K type strain sequencing project: providing services to taxonomists for standard genome sequencing and annotation.</title>
        <authorList>
            <consortium name="The Broad Institute Genomics Platform"/>
            <consortium name="The Broad Institute Genome Sequencing Center for Infectious Disease"/>
            <person name="Wu L."/>
            <person name="Ma J."/>
        </authorList>
    </citation>
    <scope>NUCLEOTIDE SEQUENCE [LARGE SCALE GENOMIC DNA]</scope>
    <source>
        <strain evidence="7">CCUG 60525</strain>
    </source>
</reference>
<keyword evidence="4" id="KW-1133">Transmembrane helix</keyword>
<evidence type="ECO:0000313" key="6">
    <source>
        <dbReference type="EMBL" id="MFD1008624.1"/>
    </source>
</evidence>
<accession>A0ABW3KHH8</accession>
<dbReference type="SUPFAM" id="SSF69593">
    <property type="entry name" value="Glycerol-3-phosphate (1)-acyltransferase"/>
    <property type="match status" value="1"/>
</dbReference>
<dbReference type="PANTHER" id="PTHR10434:SF11">
    <property type="entry name" value="1-ACYL-SN-GLYCEROL-3-PHOSPHATE ACYLTRANSFERASE"/>
    <property type="match status" value="1"/>
</dbReference>
<keyword evidence="7" id="KW-1185">Reference proteome</keyword>
<keyword evidence="3 6" id="KW-0012">Acyltransferase</keyword>
<comment type="caution">
    <text evidence="6">The sequence shown here is derived from an EMBL/GenBank/DDBJ whole genome shotgun (WGS) entry which is preliminary data.</text>
</comment>
<dbReference type="PANTHER" id="PTHR10434">
    <property type="entry name" value="1-ACYL-SN-GLYCEROL-3-PHOSPHATE ACYLTRANSFERASE"/>
    <property type="match status" value="1"/>
</dbReference>
<evidence type="ECO:0000256" key="4">
    <source>
        <dbReference type="SAM" id="Phobius"/>
    </source>
</evidence>
<name>A0ABW3KHH8_9GAMM</name>